<comment type="caution">
    <text evidence="4">The sequence shown here is derived from an EMBL/GenBank/DDBJ whole genome shotgun (WGS) entry which is preliminary data.</text>
</comment>
<accession>A0A368TAI3</accession>
<organism evidence="4 5">
    <name type="scientific">Marinitenerispora sediminis</name>
    <dbReference type="NCBI Taxonomy" id="1931232"/>
    <lineage>
        <taxon>Bacteria</taxon>
        <taxon>Bacillati</taxon>
        <taxon>Actinomycetota</taxon>
        <taxon>Actinomycetes</taxon>
        <taxon>Streptosporangiales</taxon>
        <taxon>Nocardiopsidaceae</taxon>
        <taxon>Marinitenerispora</taxon>
    </lineage>
</organism>
<evidence type="ECO:0000259" key="3">
    <source>
        <dbReference type="Pfam" id="PF00472"/>
    </source>
</evidence>
<feature type="region of interest" description="Disordered" evidence="2">
    <location>
        <begin position="99"/>
        <end position="144"/>
    </location>
</feature>
<dbReference type="GO" id="GO:0003747">
    <property type="term" value="F:translation release factor activity"/>
    <property type="evidence" value="ECO:0007669"/>
    <property type="project" value="InterPro"/>
</dbReference>
<sequence length="144" mass="16345">MSGRARDSRRVLVDIPEDELGWRFSRSGGPGGQHVNTTDTRVSLSFDVAASSALRPEQRERALRRLAGRLVGGVLTVTVREHRSQARNRDLARRRLAELVSEAAEPGPRTRRPTRPTRASRERRLTAKRRRSDVKRTRSRNADD</sequence>
<dbReference type="Pfam" id="PF00472">
    <property type="entry name" value="RF-1"/>
    <property type="match status" value="1"/>
</dbReference>
<evidence type="ECO:0000313" key="4">
    <source>
        <dbReference type="EMBL" id="RCV61704.1"/>
    </source>
</evidence>
<dbReference type="OrthoDB" id="9815709at2"/>
<comment type="similarity">
    <text evidence="1">Belongs to the prokaryotic/mitochondrial release factor family.</text>
</comment>
<dbReference type="PANTHER" id="PTHR47814">
    <property type="entry name" value="PEPTIDYL-TRNA HYDROLASE ARFB"/>
    <property type="match status" value="1"/>
</dbReference>
<dbReference type="PANTHER" id="PTHR47814:SF1">
    <property type="entry name" value="PEPTIDYL-TRNA HYDROLASE ARFB"/>
    <property type="match status" value="1"/>
</dbReference>
<dbReference type="Proteomes" id="UP000253318">
    <property type="component" value="Unassembled WGS sequence"/>
</dbReference>
<reference evidence="4 5" key="1">
    <citation type="submission" date="2018-04" db="EMBL/GenBank/DDBJ databases">
        <title>Novel actinobacteria from marine sediment.</title>
        <authorList>
            <person name="Ng Z.Y."/>
            <person name="Tan G.Y.A."/>
        </authorList>
    </citation>
    <scope>NUCLEOTIDE SEQUENCE [LARGE SCALE GENOMIC DNA]</scope>
    <source>
        <strain evidence="4 5">TPS81</strain>
    </source>
</reference>
<protein>
    <submittedName>
        <fullName evidence="4">Aminoacyl-tRNA hydrolase</fullName>
    </submittedName>
</protein>
<proteinExistence type="inferred from homology"/>
<evidence type="ECO:0000256" key="1">
    <source>
        <dbReference type="ARBA" id="ARBA00010835"/>
    </source>
</evidence>
<dbReference type="InterPro" id="IPR045853">
    <property type="entry name" value="Pep_chain_release_fac_I_sf"/>
</dbReference>
<evidence type="ECO:0000256" key="2">
    <source>
        <dbReference type="SAM" id="MobiDB-lite"/>
    </source>
</evidence>
<dbReference type="GO" id="GO:0072344">
    <property type="term" value="P:rescue of stalled ribosome"/>
    <property type="evidence" value="ECO:0007669"/>
    <property type="project" value="TreeGrafter"/>
</dbReference>
<keyword evidence="5" id="KW-1185">Reference proteome</keyword>
<feature type="domain" description="Prokaryotic-type class I peptide chain release factors" evidence="3">
    <location>
        <begin position="12"/>
        <end position="138"/>
    </location>
</feature>
<dbReference type="Gene3D" id="3.30.160.20">
    <property type="match status" value="1"/>
</dbReference>
<dbReference type="RefSeq" id="WP_114397342.1">
    <property type="nucleotide sequence ID" value="NZ_QEIM01000034.1"/>
</dbReference>
<dbReference type="SUPFAM" id="SSF75620">
    <property type="entry name" value="Release factor"/>
    <property type="match status" value="1"/>
</dbReference>
<feature type="compositionally biased region" description="Basic and acidic residues" evidence="2">
    <location>
        <begin position="134"/>
        <end position="144"/>
    </location>
</feature>
<dbReference type="NCBIfam" id="NF006718">
    <property type="entry name" value="PRK09256.1"/>
    <property type="match status" value="1"/>
</dbReference>
<dbReference type="GO" id="GO:0004045">
    <property type="term" value="F:peptidyl-tRNA hydrolase activity"/>
    <property type="evidence" value="ECO:0007669"/>
    <property type="project" value="TreeGrafter"/>
</dbReference>
<evidence type="ECO:0000313" key="5">
    <source>
        <dbReference type="Proteomes" id="UP000253318"/>
    </source>
</evidence>
<dbReference type="AlphaFoldDB" id="A0A368TAI3"/>
<keyword evidence="4" id="KW-0378">Hydrolase</keyword>
<name>A0A368TAI3_9ACTN</name>
<gene>
    <name evidence="4" type="ORF">DEF24_03700</name>
</gene>
<dbReference type="InterPro" id="IPR000352">
    <property type="entry name" value="Pep_chain_release_fac_I"/>
</dbReference>
<dbReference type="EMBL" id="QEIN01000016">
    <property type="protein sequence ID" value="RCV61704.1"/>
    <property type="molecule type" value="Genomic_DNA"/>
</dbReference>
<dbReference type="GO" id="GO:0043022">
    <property type="term" value="F:ribosome binding"/>
    <property type="evidence" value="ECO:0007669"/>
    <property type="project" value="TreeGrafter"/>
</dbReference>